<organism evidence="2 3">
    <name type="scientific">Paxillus rubicundulus Ve08.2h10</name>
    <dbReference type="NCBI Taxonomy" id="930991"/>
    <lineage>
        <taxon>Eukaryota</taxon>
        <taxon>Fungi</taxon>
        <taxon>Dikarya</taxon>
        <taxon>Basidiomycota</taxon>
        <taxon>Agaricomycotina</taxon>
        <taxon>Agaricomycetes</taxon>
        <taxon>Agaricomycetidae</taxon>
        <taxon>Boletales</taxon>
        <taxon>Paxilineae</taxon>
        <taxon>Paxillaceae</taxon>
        <taxon>Paxillus</taxon>
    </lineage>
</organism>
<dbReference type="AlphaFoldDB" id="A0A0D0CNA6"/>
<gene>
    <name evidence="2" type="ORF">PAXRUDRAFT_22335</name>
</gene>
<accession>A0A0D0CNA6</accession>
<dbReference type="EMBL" id="KN831174">
    <property type="protein sequence ID" value="KIK72151.1"/>
    <property type="molecule type" value="Genomic_DNA"/>
</dbReference>
<keyword evidence="3" id="KW-1185">Reference proteome</keyword>
<feature type="region of interest" description="Disordered" evidence="1">
    <location>
        <begin position="1"/>
        <end position="32"/>
    </location>
</feature>
<evidence type="ECO:0000313" key="2">
    <source>
        <dbReference type="EMBL" id="KIK72151.1"/>
    </source>
</evidence>
<protein>
    <submittedName>
        <fullName evidence="2">Uncharacterized protein</fullName>
    </submittedName>
</protein>
<dbReference type="HOGENOM" id="CLU_2813163_0_0_1"/>
<evidence type="ECO:0000256" key="1">
    <source>
        <dbReference type="SAM" id="MobiDB-lite"/>
    </source>
</evidence>
<reference evidence="3" key="2">
    <citation type="submission" date="2015-01" db="EMBL/GenBank/DDBJ databases">
        <title>Evolutionary Origins and Diversification of the Mycorrhizal Mutualists.</title>
        <authorList>
            <consortium name="DOE Joint Genome Institute"/>
            <consortium name="Mycorrhizal Genomics Consortium"/>
            <person name="Kohler A."/>
            <person name="Kuo A."/>
            <person name="Nagy L.G."/>
            <person name="Floudas D."/>
            <person name="Copeland A."/>
            <person name="Barry K.W."/>
            <person name="Cichocki N."/>
            <person name="Veneault-Fourrey C."/>
            <person name="LaButti K."/>
            <person name="Lindquist E.A."/>
            <person name="Lipzen A."/>
            <person name="Lundell T."/>
            <person name="Morin E."/>
            <person name="Murat C."/>
            <person name="Riley R."/>
            <person name="Ohm R."/>
            <person name="Sun H."/>
            <person name="Tunlid A."/>
            <person name="Henrissat B."/>
            <person name="Grigoriev I.V."/>
            <person name="Hibbett D.S."/>
            <person name="Martin F."/>
        </authorList>
    </citation>
    <scope>NUCLEOTIDE SEQUENCE [LARGE SCALE GENOMIC DNA]</scope>
    <source>
        <strain evidence="3">Ve08.2h10</strain>
    </source>
</reference>
<dbReference type="InParanoid" id="A0A0D0CNA6"/>
<name>A0A0D0CNA6_9AGAM</name>
<dbReference type="Proteomes" id="UP000054538">
    <property type="component" value="Unassembled WGS sequence"/>
</dbReference>
<reference evidence="2 3" key="1">
    <citation type="submission" date="2014-04" db="EMBL/GenBank/DDBJ databases">
        <authorList>
            <consortium name="DOE Joint Genome Institute"/>
            <person name="Kuo A."/>
            <person name="Kohler A."/>
            <person name="Jargeat P."/>
            <person name="Nagy L.G."/>
            <person name="Floudas D."/>
            <person name="Copeland A."/>
            <person name="Barry K.W."/>
            <person name="Cichocki N."/>
            <person name="Veneault-Fourrey C."/>
            <person name="LaButti K."/>
            <person name="Lindquist E.A."/>
            <person name="Lipzen A."/>
            <person name="Lundell T."/>
            <person name="Morin E."/>
            <person name="Murat C."/>
            <person name="Sun H."/>
            <person name="Tunlid A."/>
            <person name="Henrissat B."/>
            <person name="Grigoriev I.V."/>
            <person name="Hibbett D.S."/>
            <person name="Martin F."/>
            <person name="Nordberg H.P."/>
            <person name="Cantor M.N."/>
            <person name="Hua S.X."/>
        </authorList>
    </citation>
    <scope>NUCLEOTIDE SEQUENCE [LARGE SCALE GENOMIC DNA]</scope>
    <source>
        <strain evidence="2 3">Ve08.2h10</strain>
    </source>
</reference>
<sequence length="67" mass="7320">MTVAKAAGTAKQRLRHKAKASGVNSASPEPTPDQVHFLRPPFLHFSVSPLLCPLHFRLLLNILVPVP</sequence>
<evidence type="ECO:0000313" key="3">
    <source>
        <dbReference type="Proteomes" id="UP000054538"/>
    </source>
</evidence>
<proteinExistence type="predicted"/>